<sequence length="445" mass="50906">MPLLHLNQLSQEGQQRIENAYKAVVEACAGEVRPRSSVGFDYGILFIRELVGEQPVHRFARGTPQASQNAEAFSFETRAGPSAQKAPEAMPKTEAKVVEAFERLASNTSSEVGKLRQELADTRNELIEEKAQRKKAKDLTKGYKEKADNLWKANKQMEVELNEIRRQNKPPDQLTDNDIIELVKQLRRDIRNFTIQYFGERINLHSRSNLARAKTDLQNSISIFIPPESVHHCVSNPGLRPVIIQDFIWRWLVSKVFSAYCWSPGDTSKAIIDLEKLLFGHLQLGRINQSGDPERKFHTWRANTSQMVHEAAEMSSNPRQDRDFVNISNQLKDDLMSRIQIWLSGKKTLPIEQMVNIIKQSIVLDMHLSKQIAKFQWKLFDDNTRRVNKFDRNSMEPGPGQHQLEEGQSFDLVLAPGLVRYGRPSGSGYHIPLLLMKSQVAKIFI</sequence>
<name>A0A9N9Z5D5_9HYPO</name>
<keyword evidence="3" id="KW-1185">Reference proteome</keyword>
<gene>
    <name evidence="2" type="ORF">CSOL1703_00001354</name>
</gene>
<dbReference type="OrthoDB" id="5213630at2759"/>
<protein>
    <submittedName>
        <fullName evidence="2">Uncharacterized protein</fullName>
    </submittedName>
</protein>
<evidence type="ECO:0000256" key="1">
    <source>
        <dbReference type="SAM" id="Coils"/>
    </source>
</evidence>
<dbReference type="Proteomes" id="UP000775872">
    <property type="component" value="Unassembled WGS sequence"/>
</dbReference>
<proteinExistence type="predicted"/>
<evidence type="ECO:0000313" key="2">
    <source>
        <dbReference type="EMBL" id="CAH0049398.1"/>
    </source>
</evidence>
<evidence type="ECO:0000313" key="3">
    <source>
        <dbReference type="Proteomes" id="UP000775872"/>
    </source>
</evidence>
<dbReference type="EMBL" id="CABFOC020000035">
    <property type="protein sequence ID" value="CAH0049398.1"/>
    <property type="molecule type" value="Genomic_DNA"/>
</dbReference>
<comment type="caution">
    <text evidence="2">The sequence shown here is derived from an EMBL/GenBank/DDBJ whole genome shotgun (WGS) entry which is preliminary data.</text>
</comment>
<dbReference type="AlphaFoldDB" id="A0A9N9Z5D5"/>
<reference evidence="3" key="1">
    <citation type="submission" date="2019-06" db="EMBL/GenBank/DDBJ databases">
        <authorList>
            <person name="Broberg M."/>
        </authorList>
    </citation>
    <scope>NUCLEOTIDE SEQUENCE [LARGE SCALE GENOMIC DNA]</scope>
</reference>
<keyword evidence="1" id="KW-0175">Coiled coil</keyword>
<reference evidence="2 3" key="2">
    <citation type="submission" date="2021-10" db="EMBL/GenBank/DDBJ databases">
        <authorList>
            <person name="Piombo E."/>
        </authorList>
    </citation>
    <scope>NUCLEOTIDE SEQUENCE [LARGE SCALE GENOMIC DNA]</scope>
</reference>
<feature type="coiled-coil region" evidence="1">
    <location>
        <begin position="105"/>
        <end position="139"/>
    </location>
</feature>
<organism evidence="2 3">
    <name type="scientific">Clonostachys solani</name>
    <dbReference type="NCBI Taxonomy" id="160281"/>
    <lineage>
        <taxon>Eukaryota</taxon>
        <taxon>Fungi</taxon>
        <taxon>Dikarya</taxon>
        <taxon>Ascomycota</taxon>
        <taxon>Pezizomycotina</taxon>
        <taxon>Sordariomycetes</taxon>
        <taxon>Hypocreomycetidae</taxon>
        <taxon>Hypocreales</taxon>
        <taxon>Bionectriaceae</taxon>
        <taxon>Clonostachys</taxon>
    </lineage>
</organism>
<accession>A0A9N9Z5D5</accession>